<keyword evidence="3" id="KW-1185">Reference proteome</keyword>
<evidence type="ECO:0000313" key="2">
    <source>
        <dbReference type="EMBL" id="CAD7668666.1"/>
    </source>
</evidence>
<reference evidence="2" key="1">
    <citation type="submission" date="2020-11" db="EMBL/GenBank/DDBJ databases">
        <authorList>
            <person name="Tran Van P."/>
        </authorList>
    </citation>
    <scope>NUCLEOTIDE SEQUENCE</scope>
</reference>
<dbReference type="GO" id="GO:0005634">
    <property type="term" value="C:nucleus"/>
    <property type="evidence" value="ECO:0007669"/>
    <property type="project" value="TreeGrafter"/>
</dbReference>
<dbReference type="EMBL" id="CAJPVJ010060597">
    <property type="protein sequence ID" value="CAG2184115.1"/>
    <property type="molecule type" value="Genomic_DNA"/>
</dbReference>
<sequence>MICQKWWQRLQGCQRAVEDWQKILQVHSLVLQPHEDMRSYLKFAKLCQRSGRLQLSYRTLVSLMDTDPSNLVTGVPLPTTYPMVTFRYIEHLWISGQKEEAFNQLAHFTQVALIPQNIHFLTTDESQQIHQRNELNKLLS</sequence>
<dbReference type="PANTHER" id="PTHR11139:SF9">
    <property type="entry name" value="SERINE_THREONINE-PROTEIN KINASE MTOR"/>
    <property type="match status" value="1"/>
</dbReference>
<feature type="domain" description="PIK-related kinase FAT" evidence="1">
    <location>
        <begin position="2"/>
        <end position="128"/>
    </location>
</feature>
<dbReference type="GO" id="GO:0005737">
    <property type="term" value="C:cytoplasm"/>
    <property type="evidence" value="ECO:0007669"/>
    <property type="project" value="TreeGrafter"/>
</dbReference>
<dbReference type="AlphaFoldDB" id="A0A7R9MW92"/>
<gene>
    <name evidence="2" type="ORF">ONB1V03_LOCUS23535</name>
</gene>
<evidence type="ECO:0000259" key="1">
    <source>
        <dbReference type="Pfam" id="PF02259"/>
    </source>
</evidence>
<dbReference type="InterPro" id="IPR003151">
    <property type="entry name" value="PIK-rel_kinase_FAT"/>
</dbReference>
<dbReference type="GO" id="GO:0004674">
    <property type="term" value="F:protein serine/threonine kinase activity"/>
    <property type="evidence" value="ECO:0007669"/>
    <property type="project" value="TreeGrafter"/>
</dbReference>
<proteinExistence type="predicted"/>
<dbReference type="Proteomes" id="UP000728032">
    <property type="component" value="Unassembled WGS sequence"/>
</dbReference>
<feature type="non-terminal residue" evidence="2">
    <location>
        <position position="1"/>
    </location>
</feature>
<organism evidence="2">
    <name type="scientific">Oppiella nova</name>
    <dbReference type="NCBI Taxonomy" id="334625"/>
    <lineage>
        <taxon>Eukaryota</taxon>
        <taxon>Metazoa</taxon>
        <taxon>Ecdysozoa</taxon>
        <taxon>Arthropoda</taxon>
        <taxon>Chelicerata</taxon>
        <taxon>Arachnida</taxon>
        <taxon>Acari</taxon>
        <taxon>Acariformes</taxon>
        <taxon>Sarcoptiformes</taxon>
        <taxon>Oribatida</taxon>
        <taxon>Brachypylina</taxon>
        <taxon>Oppioidea</taxon>
        <taxon>Oppiidae</taxon>
        <taxon>Oppiella</taxon>
    </lineage>
</organism>
<dbReference type="GO" id="GO:0031931">
    <property type="term" value="C:TORC1 complex"/>
    <property type="evidence" value="ECO:0007669"/>
    <property type="project" value="TreeGrafter"/>
</dbReference>
<evidence type="ECO:0000313" key="3">
    <source>
        <dbReference type="Proteomes" id="UP000728032"/>
    </source>
</evidence>
<dbReference type="EMBL" id="OC975422">
    <property type="protein sequence ID" value="CAD7668666.1"/>
    <property type="molecule type" value="Genomic_DNA"/>
</dbReference>
<dbReference type="OrthoDB" id="2250022at2759"/>
<dbReference type="Pfam" id="PF02259">
    <property type="entry name" value="FAT"/>
    <property type="match status" value="1"/>
</dbReference>
<protein>
    <recommendedName>
        <fullName evidence="1">PIK-related kinase FAT domain-containing protein</fullName>
    </recommendedName>
</protein>
<dbReference type="GO" id="GO:0016242">
    <property type="term" value="P:negative regulation of macroautophagy"/>
    <property type="evidence" value="ECO:0007669"/>
    <property type="project" value="TreeGrafter"/>
</dbReference>
<dbReference type="InterPro" id="IPR050517">
    <property type="entry name" value="DDR_Repair_Kinase"/>
</dbReference>
<dbReference type="PANTHER" id="PTHR11139">
    <property type="entry name" value="ATAXIA TELANGIECTASIA MUTATED ATM -RELATED"/>
    <property type="match status" value="1"/>
</dbReference>
<dbReference type="GO" id="GO:0031932">
    <property type="term" value="C:TORC2 complex"/>
    <property type="evidence" value="ECO:0007669"/>
    <property type="project" value="TreeGrafter"/>
</dbReference>
<accession>A0A7R9MW92</accession>
<dbReference type="GO" id="GO:0038202">
    <property type="term" value="P:TORC1 signaling"/>
    <property type="evidence" value="ECO:0007669"/>
    <property type="project" value="TreeGrafter"/>
</dbReference>
<name>A0A7R9MW92_9ACAR</name>